<name>A0AAJ1JRB2_9ENTR</name>
<evidence type="ECO:0000256" key="1">
    <source>
        <dbReference type="SAM" id="Phobius"/>
    </source>
</evidence>
<dbReference type="AlphaFoldDB" id="A0AAJ1JRB2"/>
<comment type="caution">
    <text evidence="2">The sequence shown here is derived from an EMBL/GenBank/DDBJ whole genome shotgun (WGS) entry which is preliminary data.</text>
</comment>
<reference evidence="2" key="1">
    <citation type="submission" date="2022-01" db="EMBL/GenBank/DDBJ databases">
        <title>Genetic Characterization of Carbapenem-resistant Citrobacter spp. from China: a multicenter study.</title>
        <authorList>
            <person name="Ye L."/>
        </authorList>
    </citation>
    <scope>NUCLEOTIDE SEQUENCE</scope>
    <source>
        <strain evidence="2">IR5464</strain>
    </source>
</reference>
<evidence type="ECO:0000313" key="2">
    <source>
        <dbReference type="EMBL" id="MDE9625381.1"/>
    </source>
</evidence>
<feature type="transmembrane region" description="Helical" evidence="1">
    <location>
        <begin position="6"/>
        <end position="23"/>
    </location>
</feature>
<keyword evidence="1" id="KW-1133">Transmembrane helix</keyword>
<keyword evidence="1" id="KW-0812">Transmembrane</keyword>
<dbReference type="EMBL" id="JAKIHV010000015">
    <property type="protein sequence ID" value="MDE9625381.1"/>
    <property type="molecule type" value="Genomic_DNA"/>
</dbReference>
<sequence>MQTSTIIMFLLTIIIPIIIAIISKRNLNKTINRFEKLREENKKIFNDKKEDFKFR</sequence>
<accession>A0AAJ1JRB2</accession>
<gene>
    <name evidence="2" type="ORF">L2102_18870</name>
</gene>
<dbReference type="Proteomes" id="UP001147046">
    <property type="component" value="Unassembled WGS sequence"/>
</dbReference>
<organism evidence="2 3">
    <name type="scientific">Citrobacter portucalensis</name>
    <dbReference type="NCBI Taxonomy" id="1639133"/>
    <lineage>
        <taxon>Bacteria</taxon>
        <taxon>Pseudomonadati</taxon>
        <taxon>Pseudomonadota</taxon>
        <taxon>Gammaproteobacteria</taxon>
        <taxon>Enterobacterales</taxon>
        <taxon>Enterobacteriaceae</taxon>
        <taxon>Citrobacter</taxon>
        <taxon>Citrobacter freundii complex</taxon>
    </lineage>
</organism>
<proteinExistence type="predicted"/>
<protein>
    <submittedName>
        <fullName evidence="2">Uncharacterized protein</fullName>
    </submittedName>
</protein>
<keyword evidence="1" id="KW-0472">Membrane</keyword>
<evidence type="ECO:0000313" key="3">
    <source>
        <dbReference type="Proteomes" id="UP001147046"/>
    </source>
</evidence>